<evidence type="ECO:0000313" key="3">
    <source>
        <dbReference type="Proteomes" id="UP000039865"/>
    </source>
</evidence>
<proteinExistence type="predicted"/>
<keyword evidence="3" id="KW-1185">Reference proteome</keyword>
<dbReference type="OrthoDB" id="10641905at2759"/>
<evidence type="ECO:0000256" key="1">
    <source>
        <dbReference type="SAM" id="MobiDB-lite"/>
    </source>
</evidence>
<dbReference type="AlphaFoldDB" id="A0A077ZX47"/>
<protein>
    <submittedName>
        <fullName evidence="2">Uncharacterized protein</fullName>
    </submittedName>
</protein>
<dbReference type="EMBL" id="CCKQ01001996">
    <property type="protein sequence ID" value="CDW73091.1"/>
    <property type="molecule type" value="Genomic_DNA"/>
</dbReference>
<gene>
    <name evidence="2" type="primary">Contig10874.g11616</name>
    <name evidence="2" type="ORF">STYLEM_2060</name>
</gene>
<sequence length="747" mass="87589">MPMFVSKRTSISTIRFNNQSLHKQQQKLSTQNSQLQDLLSSKQFSNFVQQQNSQKLSIFEKQKALSKLFKINLMDKDRRDSIQYVGAESIRDINYSSTLMTDNKQQVSNRFSQQNDSIHIIKQQDQSIEIALSQQSRYRQLTNKIKTQAILNDDKLISNIRAMRQMVSPQRARPGNENSPRGSPIKQPSLLPEIKNQRTNLLNINDMSSAEFLRIQSKDKFSHKNSKETLQDAVLFEYAHFVKIYEGGTSEITEKTKHVEIDLNSFKKKFFIFIGANEHLEPGKAIQMQQKFYDQAFLEIVEQCTEEMGYESIGEKSVKERRLIKQFKFLYLIDGTKIESLLQIPDDTHHLIVTQKDQFNKITFKEGETLTEKNQDTKQDIQNTLLKFQDSVIASLDLNKSIEEKNVKLSLKLINEKRTQSFSKKFNREMYGKPICVRLPNLNSTFHGKFEDRTLTQKNNSKKSEINKSFNFDDRTPRFGHSMISEQILEETFSQRAKQEEKNMPSVEKEIQHNKILQQAMSKKNEWLDKYGLTSRSLYELFSEFVSMIMLSKQIEPVKKDYDVINKVLPVHENQKMSLYYKEQRMKKQPKLDFDCMEIPIDIFKQYSIMIKAQNKTMIDRFLHSVGLEIYSPHCMVPWETFIFVNCLLKFYSASKDEYIEFFLGVFDPYKMDIVKKSDFEQIIDDMFKDQFSAGIEEDQNALANDIKRRLREKGVTNETGDLIIEDLREGFKSGRIDIEIFKQALK</sequence>
<dbReference type="InParanoid" id="A0A077ZX47"/>
<dbReference type="Proteomes" id="UP000039865">
    <property type="component" value="Unassembled WGS sequence"/>
</dbReference>
<accession>A0A077ZX47</accession>
<organism evidence="2 3">
    <name type="scientific">Stylonychia lemnae</name>
    <name type="common">Ciliate</name>
    <dbReference type="NCBI Taxonomy" id="5949"/>
    <lineage>
        <taxon>Eukaryota</taxon>
        <taxon>Sar</taxon>
        <taxon>Alveolata</taxon>
        <taxon>Ciliophora</taxon>
        <taxon>Intramacronucleata</taxon>
        <taxon>Spirotrichea</taxon>
        <taxon>Stichotrichia</taxon>
        <taxon>Sporadotrichida</taxon>
        <taxon>Oxytrichidae</taxon>
        <taxon>Stylonychinae</taxon>
        <taxon>Stylonychia</taxon>
    </lineage>
</organism>
<reference evidence="2 3" key="1">
    <citation type="submission" date="2014-06" db="EMBL/GenBank/DDBJ databases">
        <authorList>
            <person name="Swart Estienne"/>
        </authorList>
    </citation>
    <scope>NUCLEOTIDE SEQUENCE [LARGE SCALE GENOMIC DNA]</scope>
    <source>
        <strain evidence="2 3">130c</strain>
    </source>
</reference>
<feature type="region of interest" description="Disordered" evidence="1">
    <location>
        <begin position="167"/>
        <end position="191"/>
    </location>
</feature>
<evidence type="ECO:0000313" key="2">
    <source>
        <dbReference type="EMBL" id="CDW73091.1"/>
    </source>
</evidence>
<name>A0A077ZX47_STYLE</name>